<evidence type="ECO:0000313" key="3">
    <source>
        <dbReference type="Proteomes" id="UP000295632"/>
    </source>
</evidence>
<dbReference type="InterPro" id="IPR009057">
    <property type="entry name" value="Homeodomain-like_sf"/>
</dbReference>
<protein>
    <submittedName>
        <fullName evidence="2">Homeodomain-like domain-containing protein</fullName>
    </submittedName>
</protein>
<reference evidence="2 3" key="1">
    <citation type="submission" date="2019-03" db="EMBL/GenBank/DDBJ databases">
        <title>Genomic Encyclopedia of Type Strains, Phase IV (KMG-IV): sequencing the most valuable type-strain genomes for metagenomic binning, comparative biology and taxonomic classification.</title>
        <authorList>
            <person name="Goeker M."/>
        </authorList>
    </citation>
    <scope>NUCLEOTIDE SEQUENCE [LARGE SCALE GENOMIC DNA]</scope>
    <source>
        <strain evidence="2 3">DSM 28697</strain>
    </source>
</reference>
<proteinExistence type="predicted"/>
<sequence>MGRTKAEEKATNRFQMIVPLLNEELDNQERGRLIKQICLNHGLSARTIRRYLSQFKENGFEGLKQKPYRSAPEERQDKVLEQAILLRREVPSRSIASIIQILEWDGLVEKGV</sequence>
<dbReference type="RefSeq" id="WP_133582434.1">
    <property type="nucleotide sequence ID" value="NZ_SNYJ01000043.1"/>
</dbReference>
<keyword evidence="3" id="KW-1185">Reference proteome</keyword>
<keyword evidence="2" id="KW-0238">DNA-binding</keyword>
<feature type="domain" description="Insertion element IS150 protein InsJ-like helix-turn-helix" evidence="1">
    <location>
        <begin position="30"/>
        <end position="69"/>
    </location>
</feature>
<dbReference type="InterPro" id="IPR055247">
    <property type="entry name" value="InsJ-like_HTH"/>
</dbReference>
<dbReference type="Pfam" id="PF13518">
    <property type="entry name" value="HTH_28"/>
    <property type="match status" value="1"/>
</dbReference>
<evidence type="ECO:0000313" key="2">
    <source>
        <dbReference type="EMBL" id="TDQ31883.1"/>
    </source>
</evidence>
<dbReference type="EMBL" id="SNYJ01000043">
    <property type="protein sequence ID" value="TDQ31883.1"/>
    <property type="molecule type" value="Genomic_DNA"/>
</dbReference>
<dbReference type="AlphaFoldDB" id="A0A4R6TLR8"/>
<dbReference type="SUPFAM" id="SSF46689">
    <property type="entry name" value="Homeodomain-like"/>
    <property type="match status" value="1"/>
</dbReference>
<dbReference type="Proteomes" id="UP000295632">
    <property type="component" value="Unassembled WGS sequence"/>
</dbReference>
<feature type="non-terminal residue" evidence="2">
    <location>
        <position position="112"/>
    </location>
</feature>
<name>A0A4R6TLR8_9BACI</name>
<organism evidence="2 3">
    <name type="scientific">Aureibacillus halotolerans</name>
    <dbReference type="NCBI Taxonomy" id="1508390"/>
    <lineage>
        <taxon>Bacteria</taxon>
        <taxon>Bacillati</taxon>
        <taxon>Bacillota</taxon>
        <taxon>Bacilli</taxon>
        <taxon>Bacillales</taxon>
        <taxon>Bacillaceae</taxon>
        <taxon>Aureibacillus</taxon>
    </lineage>
</organism>
<dbReference type="GO" id="GO:0003677">
    <property type="term" value="F:DNA binding"/>
    <property type="evidence" value="ECO:0007669"/>
    <property type="project" value="UniProtKB-KW"/>
</dbReference>
<gene>
    <name evidence="2" type="ORF">EV213_1431</name>
</gene>
<keyword evidence="2" id="KW-0371">Homeobox</keyword>
<evidence type="ECO:0000259" key="1">
    <source>
        <dbReference type="Pfam" id="PF13518"/>
    </source>
</evidence>
<accession>A0A4R6TLR8</accession>
<comment type="caution">
    <text evidence="2">The sequence shown here is derived from an EMBL/GenBank/DDBJ whole genome shotgun (WGS) entry which is preliminary data.</text>
</comment>
<dbReference type="OrthoDB" id="9794201at2"/>